<keyword evidence="2" id="KW-1185">Reference proteome</keyword>
<name>A0A0D0DB66_9AGAM</name>
<dbReference type="EMBL" id="KN825822">
    <property type="protein sequence ID" value="KIK81311.1"/>
    <property type="molecule type" value="Genomic_DNA"/>
</dbReference>
<reference evidence="2" key="2">
    <citation type="submission" date="2015-01" db="EMBL/GenBank/DDBJ databases">
        <title>Evolutionary Origins and Diversification of the Mycorrhizal Mutualists.</title>
        <authorList>
            <consortium name="DOE Joint Genome Institute"/>
            <consortium name="Mycorrhizal Genomics Consortium"/>
            <person name="Kohler A."/>
            <person name="Kuo A."/>
            <person name="Nagy L.G."/>
            <person name="Floudas D."/>
            <person name="Copeland A."/>
            <person name="Barry K.W."/>
            <person name="Cichocki N."/>
            <person name="Veneault-Fourrey C."/>
            <person name="LaButti K."/>
            <person name="Lindquist E.A."/>
            <person name="Lipzen A."/>
            <person name="Lundell T."/>
            <person name="Morin E."/>
            <person name="Murat C."/>
            <person name="Riley R."/>
            <person name="Ohm R."/>
            <person name="Sun H."/>
            <person name="Tunlid A."/>
            <person name="Henrissat B."/>
            <person name="Grigoriev I.V."/>
            <person name="Hibbett D.S."/>
            <person name="Martin F."/>
        </authorList>
    </citation>
    <scope>NUCLEOTIDE SEQUENCE [LARGE SCALE GENOMIC DNA]</scope>
    <source>
        <strain evidence="2">Ve08.2h10</strain>
    </source>
</reference>
<accession>A0A0D0DB66</accession>
<organism evidence="1 2">
    <name type="scientific">Paxillus rubicundulus Ve08.2h10</name>
    <dbReference type="NCBI Taxonomy" id="930991"/>
    <lineage>
        <taxon>Eukaryota</taxon>
        <taxon>Fungi</taxon>
        <taxon>Dikarya</taxon>
        <taxon>Basidiomycota</taxon>
        <taxon>Agaricomycotina</taxon>
        <taxon>Agaricomycetes</taxon>
        <taxon>Agaricomycetidae</taxon>
        <taxon>Boletales</taxon>
        <taxon>Paxilineae</taxon>
        <taxon>Paxillaceae</taxon>
        <taxon>Paxillus</taxon>
    </lineage>
</organism>
<gene>
    <name evidence="1" type="ORF">PAXRUDRAFT_194784</name>
</gene>
<evidence type="ECO:0000313" key="2">
    <source>
        <dbReference type="Proteomes" id="UP000054538"/>
    </source>
</evidence>
<dbReference type="Proteomes" id="UP000054538">
    <property type="component" value="Unassembled WGS sequence"/>
</dbReference>
<sequence>MCIVGDERKSVRKWYILQNCRLRCAGDCIVRDSREASLSTLASIHIIRTIKAHTHQRSLYYSSALLSLRSITYV</sequence>
<proteinExistence type="predicted"/>
<dbReference type="HOGENOM" id="CLU_2688495_0_0_1"/>
<evidence type="ECO:0000313" key="1">
    <source>
        <dbReference type="EMBL" id="KIK81311.1"/>
    </source>
</evidence>
<dbReference type="InParanoid" id="A0A0D0DB66"/>
<reference evidence="1 2" key="1">
    <citation type="submission" date="2014-04" db="EMBL/GenBank/DDBJ databases">
        <authorList>
            <consortium name="DOE Joint Genome Institute"/>
            <person name="Kuo A."/>
            <person name="Kohler A."/>
            <person name="Jargeat P."/>
            <person name="Nagy L.G."/>
            <person name="Floudas D."/>
            <person name="Copeland A."/>
            <person name="Barry K.W."/>
            <person name="Cichocki N."/>
            <person name="Veneault-Fourrey C."/>
            <person name="LaButti K."/>
            <person name="Lindquist E.A."/>
            <person name="Lipzen A."/>
            <person name="Lundell T."/>
            <person name="Morin E."/>
            <person name="Murat C."/>
            <person name="Sun H."/>
            <person name="Tunlid A."/>
            <person name="Henrissat B."/>
            <person name="Grigoriev I.V."/>
            <person name="Hibbett D.S."/>
            <person name="Martin F."/>
            <person name="Nordberg H.P."/>
            <person name="Cantor M.N."/>
            <person name="Hua S.X."/>
        </authorList>
    </citation>
    <scope>NUCLEOTIDE SEQUENCE [LARGE SCALE GENOMIC DNA]</scope>
    <source>
        <strain evidence="1 2">Ve08.2h10</strain>
    </source>
</reference>
<dbReference type="AlphaFoldDB" id="A0A0D0DB66"/>
<protein>
    <submittedName>
        <fullName evidence="1">Uncharacterized protein</fullName>
    </submittedName>
</protein>